<dbReference type="AlphaFoldDB" id="A0A8J2P822"/>
<gene>
    <name evidence="1" type="ORF">AFUS01_LOCUS28775</name>
</gene>
<proteinExistence type="predicted"/>
<dbReference type="Proteomes" id="UP000708208">
    <property type="component" value="Unassembled WGS sequence"/>
</dbReference>
<comment type="caution">
    <text evidence="1">The sequence shown here is derived from an EMBL/GenBank/DDBJ whole genome shotgun (WGS) entry which is preliminary data.</text>
</comment>
<dbReference type="EMBL" id="CAJVCH010416313">
    <property type="protein sequence ID" value="CAG7818261.1"/>
    <property type="molecule type" value="Genomic_DNA"/>
</dbReference>
<evidence type="ECO:0000313" key="2">
    <source>
        <dbReference type="Proteomes" id="UP000708208"/>
    </source>
</evidence>
<reference evidence="1" key="1">
    <citation type="submission" date="2021-06" db="EMBL/GenBank/DDBJ databases">
        <authorList>
            <person name="Hodson N. C."/>
            <person name="Mongue J. A."/>
            <person name="Jaron S. K."/>
        </authorList>
    </citation>
    <scope>NUCLEOTIDE SEQUENCE</scope>
</reference>
<evidence type="ECO:0000313" key="1">
    <source>
        <dbReference type="EMBL" id="CAG7818261.1"/>
    </source>
</evidence>
<protein>
    <submittedName>
        <fullName evidence="1">Uncharacterized protein</fullName>
    </submittedName>
</protein>
<name>A0A8J2P822_9HEXA</name>
<sequence>MKDNFCAHFTEFKLDSVPLHLEMKRENLSNYWRDSYCSCKDSTYARQAFLHPDLHLSNFYNWRSIIRCHFRHGQEKNNMSWFVKRLQILAKQVTVFFLPGRKVGAKIRNSLVKDVL</sequence>
<organism evidence="1 2">
    <name type="scientific">Allacma fusca</name>
    <dbReference type="NCBI Taxonomy" id="39272"/>
    <lineage>
        <taxon>Eukaryota</taxon>
        <taxon>Metazoa</taxon>
        <taxon>Ecdysozoa</taxon>
        <taxon>Arthropoda</taxon>
        <taxon>Hexapoda</taxon>
        <taxon>Collembola</taxon>
        <taxon>Symphypleona</taxon>
        <taxon>Sminthuridae</taxon>
        <taxon>Allacma</taxon>
    </lineage>
</organism>
<accession>A0A8J2P822</accession>
<keyword evidence="2" id="KW-1185">Reference proteome</keyword>